<dbReference type="EMBL" id="JAJFAZ020000006">
    <property type="protein sequence ID" value="KAI5323417.1"/>
    <property type="molecule type" value="Genomic_DNA"/>
</dbReference>
<protein>
    <submittedName>
        <fullName evidence="2">Uncharacterized protein</fullName>
    </submittedName>
</protein>
<dbReference type="PANTHER" id="PTHR10775">
    <property type="entry name" value="OS08G0208400 PROTEIN"/>
    <property type="match status" value="1"/>
</dbReference>
<sequence length="98" mass="10438">MFTLRAAALWTVNDFPVYAIVSKWSTKGYMACPVCKEDVTSSWHAGKMSNLIRSHKEVTTEQSSPPSAQPSSAATAPALMDHLPVGLWGSQAPASSAS</sequence>
<dbReference type="PANTHER" id="PTHR10775:SF185">
    <property type="entry name" value="OS08G0208400 PROTEIN"/>
    <property type="match status" value="1"/>
</dbReference>
<evidence type="ECO:0000313" key="3">
    <source>
        <dbReference type="Proteomes" id="UP001054821"/>
    </source>
</evidence>
<feature type="region of interest" description="Disordered" evidence="1">
    <location>
        <begin position="54"/>
        <end position="75"/>
    </location>
</feature>
<feature type="compositionally biased region" description="Low complexity" evidence="1">
    <location>
        <begin position="62"/>
        <end position="75"/>
    </location>
</feature>
<proteinExistence type="predicted"/>
<keyword evidence="3" id="KW-1185">Reference proteome</keyword>
<comment type="caution">
    <text evidence="2">The sequence shown here is derived from an EMBL/GenBank/DDBJ whole genome shotgun (WGS) entry which is preliminary data.</text>
</comment>
<organism evidence="2 3">
    <name type="scientific">Prunus dulcis</name>
    <name type="common">Almond</name>
    <name type="synonym">Amygdalus dulcis</name>
    <dbReference type="NCBI Taxonomy" id="3755"/>
    <lineage>
        <taxon>Eukaryota</taxon>
        <taxon>Viridiplantae</taxon>
        <taxon>Streptophyta</taxon>
        <taxon>Embryophyta</taxon>
        <taxon>Tracheophyta</taxon>
        <taxon>Spermatophyta</taxon>
        <taxon>Magnoliopsida</taxon>
        <taxon>eudicotyledons</taxon>
        <taxon>Gunneridae</taxon>
        <taxon>Pentapetalae</taxon>
        <taxon>rosids</taxon>
        <taxon>fabids</taxon>
        <taxon>Rosales</taxon>
        <taxon>Rosaceae</taxon>
        <taxon>Amygdaloideae</taxon>
        <taxon>Amygdaleae</taxon>
        <taxon>Prunus</taxon>
    </lineage>
</organism>
<name>A0AAD4VGF1_PRUDU</name>
<reference evidence="2 3" key="1">
    <citation type="journal article" date="2022" name="G3 (Bethesda)">
        <title>Whole-genome sequence and methylome profiling of the almond [Prunus dulcis (Mill.) D.A. Webb] cultivar 'Nonpareil'.</title>
        <authorList>
            <person name="D'Amico-Willman K.M."/>
            <person name="Ouma W.Z."/>
            <person name="Meulia T."/>
            <person name="Sideli G.M."/>
            <person name="Gradziel T.M."/>
            <person name="Fresnedo-Ramirez J."/>
        </authorList>
    </citation>
    <scope>NUCLEOTIDE SEQUENCE [LARGE SCALE GENOMIC DNA]</scope>
    <source>
        <strain evidence="2">Clone GOH B32 T37-40</strain>
    </source>
</reference>
<dbReference type="Proteomes" id="UP001054821">
    <property type="component" value="Chromosome 6"/>
</dbReference>
<dbReference type="InterPro" id="IPR004242">
    <property type="entry name" value="Transposase_21"/>
</dbReference>
<dbReference type="Pfam" id="PF02992">
    <property type="entry name" value="Transposase_21"/>
    <property type="match status" value="1"/>
</dbReference>
<accession>A0AAD4VGF1</accession>
<evidence type="ECO:0000313" key="2">
    <source>
        <dbReference type="EMBL" id="KAI5323417.1"/>
    </source>
</evidence>
<evidence type="ECO:0000256" key="1">
    <source>
        <dbReference type="SAM" id="MobiDB-lite"/>
    </source>
</evidence>
<gene>
    <name evidence="2" type="ORF">L3X38_032489</name>
</gene>
<dbReference type="AlphaFoldDB" id="A0AAD4VGF1"/>